<dbReference type="OrthoDB" id="2281723at2759"/>
<evidence type="ECO:0000256" key="5">
    <source>
        <dbReference type="SAM" id="MobiDB-lite"/>
    </source>
</evidence>
<evidence type="ECO:0000256" key="2">
    <source>
        <dbReference type="ARBA" id="ARBA00022692"/>
    </source>
</evidence>
<feature type="compositionally biased region" description="Polar residues" evidence="5">
    <location>
        <begin position="585"/>
        <end position="595"/>
    </location>
</feature>
<keyword evidence="3 6" id="KW-1133">Transmembrane helix</keyword>
<gene>
    <name evidence="7" type="ORF">BC936DRAFT_141456</name>
</gene>
<evidence type="ECO:0000256" key="3">
    <source>
        <dbReference type="ARBA" id="ARBA00022989"/>
    </source>
</evidence>
<feature type="transmembrane region" description="Helical" evidence="6">
    <location>
        <begin position="80"/>
        <end position="99"/>
    </location>
</feature>
<evidence type="ECO:0000313" key="8">
    <source>
        <dbReference type="Proteomes" id="UP000268093"/>
    </source>
</evidence>
<dbReference type="PANTHER" id="PTHR23112">
    <property type="entry name" value="G PROTEIN-COUPLED RECEPTOR 157-RELATED"/>
    <property type="match status" value="1"/>
</dbReference>
<comment type="subcellular location">
    <subcellularLocation>
        <location evidence="1">Membrane</location>
        <topology evidence="1">Multi-pass membrane protein</topology>
    </subcellularLocation>
</comment>
<accession>A0A433A276</accession>
<feature type="transmembrane region" description="Helical" evidence="6">
    <location>
        <begin position="314"/>
        <end position="334"/>
    </location>
</feature>
<dbReference type="GO" id="GO:0007189">
    <property type="term" value="P:adenylate cyclase-activating G protein-coupled receptor signaling pathway"/>
    <property type="evidence" value="ECO:0007669"/>
    <property type="project" value="TreeGrafter"/>
</dbReference>
<feature type="transmembrane region" description="Helical" evidence="6">
    <location>
        <begin position="111"/>
        <end position="132"/>
    </location>
</feature>
<feature type="compositionally biased region" description="Polar residues" evidence="5">
    <location>
        <begin position="409"/>
        <end position="418"/>
    </location>
</feature>
<organism evidence="7 8">
    <name type="scientific">Jimgerdemannia flammicorona</name>
    <dbReference type="NCBI Taxonomy" id="994334"/>
    <lineage>
        <taxon>Eukaryota</taxon>
        <taxon>Fungi</taxon>
        <taxon>Fungi incertae sedis</taxon>
        <taxon>Mucoromycota</taxon>
        <taxon>Mucoromycotina</taxon>
        <taxon>Endogonomycetes</taxon>
        <taxon>Endogonales</taxon>
        <taxon>Endogonaceae</taxon>
        <taxon>Jimgerdemannia</taxon>
    </lineage>
</organism>
<reference evidence="7 8" key="1">
    <citation type="journal article" date="2018" name="New Phytol.">
        <title>Phylogenomics of Endogonaceae and evolution of mycorrhizas within Mucoromycota.</title>
        <authorList>
            <person name="Chang Y."/>
            <person name="Desiro A."/>
            <person name="Na H."/>
            <person name="Sandor L."/>
            <person name="Lipzen A."/>
            <person name="Clum A."/>
            <person name="Barry K."/>
            <person name="Grigoriev I.V."/>
            <person name="Martin F.M."/>
            <person name="Stajich J.E."/>
            <person name="Smith M.E."/>
            <person name="Bonito G."/>
            <person name="Spatafora J.W."/>
        </authorList>
    </citation>
    <scope>NUCLEOTIDE SEQUENCE [LARGE SCALE GENOMIC DNA]</scope>
    <source>
        <strain evidence="7 8">GMNB39</strain>
    </source>
</reference>
<comment type="caution">
    <text evidence="7">The sequence shown here is derived from an EMBL/GenBank/DDBJ whole genome shotgun (WGS) entry which is preliminary data.</text>
</comment>
<evidence type="ECO:0000313" key="7">
    <source>
        <dbReference type="EMBL" id="RUO96785.1"/>
    </source>
</evidence>
<feature type="region of interest" description="Disordered" evidence="5">
    <location>
        <begin position="537"/>
        <end position="643"/>
    </location>
</feature>
<dbReference type="Gene3D" id="1.20.1070.10">
    <property type="entry name" value="Rhodopsin 7-helix transmembrane proteins"/>
    <property type="match status" value="1"/>
</dbReference>
<protein>
    <recommendedName>
        <fullName evidence="9">G-protein coupled receptors family 2 profile 2 domain-containing protein</fullName>
    </recommendedName>
</protein>
<feature type="transmembrane region" description="Helical" evidence="6">
    <location>
        <begin position="185"/>
        <end position="203"/>
    </location>
</feature>
<dbReference type="Proteomes" id="UP000268093">
    <property type="component" value="Unassembled WGS sequence"/>
</dbReference>
<sequence length="643" mass="71863">FFFISRIDRFTTAEFLSIKLCFTLFGARSTTTTAHQRTIGLNPQSTQFMAQPTNVSTSAVPTDPAQLTEAQINLANNTAVILNSISMAFCLIVITVYFYMRRNNKAAMNRISLRLTVTAVIASFLFSVFQILVTLPSGPSAMCSVSMWGYVYFDLLSSWIVTMIALNLHIVFVKGRSVLPTFEKWYFLWSLFLSSVAFLPLLFDGYGWEETLLSCWYTGYTLGTGHTPILLGEFGTYYGWSLVTSSYCALTIVIVLRKIKKNARELAKHAVTPWMPGSGRQNTSKMMDDEDTNLNTSPQKSAEISQATRIVRRVIWYPIVIICCNIINLISDVYLSVTGKVLLFPLYYFSYIGVSSQGLILCIVFFFDPAVGDMANRTKAELIQRYYDRDYPQFGRSMNRHLDGRSLAPISQQGTNSRPHYRRDGSCTSSARNTEEEQPPTRWNRIVRQLVYIFLVDKEAKKAIMLRKSAAASKTMEMAEEGGINAHDKFTQSNGFDNTSEFSTMDNDELSSPTFSSHRLELKSPAASTAFELLPIQKPAATAGNPKWSLTTNPKESKEPMEIQVHNTTPGNLDNDPVPQRRESVSSSATDNSDTLGLEPVTRVSSFLRQPARRPTPSSPTNPPDGMVAGLPTSPNAIMMGEW</sequence>
<feature type="region of interest" description="Disordered" evidence="5">
    <location>
        <begin position="405"/>
        <end position="440"/>
    </location>
</feature>
<keyword evidence="8" id="KW-1185">Reference proteome</keyword>
<feature type="region of interest" description="Disordered" evidence="5">
    <location>
        <begin position="277"/>
        <end position="298"/>
    </location>
</feature>
<dbReference type="EMBL" id="RBNI01019685">
    <property type="protein sequence ID" value="RUO96785.1"/>
    <property type="molecule type" value="Genomic_DNA"/>
</dbReference>
<evidence type="ECO:0008006" key="9">
    <source>
        <dbReference type="Google" id="ProtNLM"/>
    </source>
</evidence>
<keyword evidence="4 6" id="KW-0472">Membrane</keyword>
<evidence type="ECO:0000256" key="1">
    <source>
        <dbReference type="ARBA" id="ARBA00004141"/>
    </source>
</evidence>
<dbReference type="PANTHER" id="PTHR23112:SF0">
    <property type="entry name" value="TRANSMEMBRANE PROTEIN 116"/>
    <property type="match status" value="1"/>
</dbReference>
<dbReference type="GO" id="GO:0004930">
    <property type="term" value="F:G protein-coupled receptor activity"/>
    <property type="evidence" value="ECO:0007669"/>
    <property type="project" value="TreeGrafter"/>
</dbReference>
<feature type="transmembrane region" description="Helical" evidence="6">
    <location>
        <begin position="152"/>
        <end position="173"/>
    </location>
</feature>
<feature type="non-terminal residue" evidence="7">
    <location>
        <position position="1"/>
    </location>
</feature>
<evidence type="ECO:0000256" key="6">
    <source>
        <dbReference type="SAM" id="Phobius"/>
    </source>
</evidence>
<dbReference type="GO" id="GO:0005886">
    <property type="term" value="C:plasma membrane"/>
    <property type="evidence" value="ECO:0007669"/>
    <property type="project" value="TreeGrafter"/>
</dbReference>
<name>A0A433A276_9FUNG</name>
<proteinExistence type="predicted"/>
<feature type="transmembrane region" description="Helical" evidence="6">
    <location>
        <begin position="237"/>
        <end position="256"/>
    </location>
</feature>
<dbReference type="AlphaFoldDB" id="A0A433A276"/>
<keyword evidence="2 6" id="KW-0812">Transmembrane</keyword>
<feature type="transmembrane region" description="Helical" evidence="6">
    <location>
        <begin position="346"/>
        <end position="367"/>
    </location>
</feature>
<evidence type="ECO:0000256" key="4">
    <source>
        <dbReference type="ARBA" id="ARBA00023136"/>
    </source>
</evidence>